<evidence type="ECO:0000313" key="3">
    <source>
        <dbReference type="Proteomes" id="UP000003163"/>
    </source>
</evidence>
<dbReference type="HOGENOM" id="CLU_2236531_0_0_1"/>
<dbReference type="Proteomes" id="UP000003163">
    <property type="component" value="Unassembled WGS sequence"/>
</dbReference>
<keyword evidence="1" id="KW-1133">Transmembrane helix</keyword>
<evidence type="ECO:0000256" key="1">
    <source>
        <dbReference type="SAM" id="Phobius"/>
    </source>
</evidence>
<feature type="transmembrane region" description="Helical" evidence="1">
    <location>
        <begin position="83"/>
        <end position="102"/>
    </location>
</feature>
<dbReference type="InParanoid" id="J9DB58"/>
<accession>J9DB58</accession>
<name>J9DB58_EDHAE</name>
<evidence type="ECO:0000313" key="2">
    <source>
        <dbReference type="EMBL" id="EJW04729.1"/>
    </source>
</evidence>
<dbReference type="AlphaFoldDB" id="J9DB58"/>
<keyword evidence="1" id="KW-0472">Membrane</keyword>
<keyword evidence="1" id="KW-0812">Transmembrane</keyword>
<proteinExistence type="predicted"/>
<protein>
    <submittedName>
        <fullName evidence="2">Uncharacterized protein</fullName>
    </submittedName>
</protein>
<sequence>MLNIIDNMIFYRFKILYCDIPRANGLKLNKRNIKKSCLALHLLYFRGGKRSLYRLPVSRRRLSSCPENFMGDILKFFYSCRNMSQFVLLVLFCNYTCFLLFLSKI</sequence>
<keyword evidence="3" id="KW-1185">Reference proteome</keyword>
<dbReference type="VEuPathDB" id="MicrosporidiaDB:EDEG_01072"/>
<dbReference type="EMBL" id="AFBI03000014">
    <property type="protein sequence ID" value="EJW04729.1"/>
    <property type="molecule type" value="Genomic_DNA"/>
</dbReference>
<reference evidence="2 3" key="1">
    <citation type="submission" date="2011-08" db="EMBL/GenBank/DDBJ databases">
        <authorList>
            <person name="Liu Z.J."/>
            <person name="Shi F.L."/>
            <person name="Lu J.Q."/>
            <person name="Li M."/>
            <person name="Wang Z.L."/>
        </authorList>
    </citation>
    <scope>NUCLEOTIDE SEQUENCE [LARGE SCALE GENOMIC DNA]</scope>
    <source>
        <strain evidence="2 3">USNM 41457</strain>
    </source>
</reference>
<gene>
    <name evidence="2" type="ORF">EDEG_01072</name>
</gene>
<comment type="caution">
    <text evidence="2">The sequence shown here is derived from an EMBL/GenBank/DDBJ whole genome shotgun (WGS) entry which is preliminary data.</text>
</comment>
<reference evidence="3" key="2">
    <citation type="submission" date="2015-07" db="EMBL/GenBank/DDBJ databases">
        <title>Contrasting host-pathogen interactions and genome evolution in two generalist and specialist microsporidian pathogens of mosquitoes.</title>
        <authorList>
            <consortium name="The Broad Institute Genomics Platform"/>
            <consortium name="The Broad Institute Genome Sequencing Center for Infectious Disease"/>
            <person name="Cuomo C.A."/>
            <person name="Sanscrainte N.D."/>
            <person name="Goldberg J.M."/>
            <person name="Heiman D."/>
            <person name="Young S."/>
            <person name="Zeng Q."/>
            <person name="Becnel J.J."/>
            <person name="Birren B.W."/>
        </authorList>
    </citation>
    <scope>NUCLEOTIDE SEQUENCE [LARGE SCALE GENOMIC DNA]</scope>
    <source>
        <strain evidence="3">USNM 41457</strain>
    </source>
</reference>
<organism evidence="2 3">
    <name type="scientific">Edhazardia aedis (strain USNM 41457)</name>
    <name type="common">Microsporidian parasite</name>
    <dbReference type="NCBI Taxonomy" id="1003232"/>
    <lineage>
        <taxon>Eukaryota</taxon>
        <taxon>Fungi</taxon>
        <taxon>Fungi incertae sedis</taxon>
        <taxon>Microsporidia</taxon>
        <taxon>Edhazardia</taxon>
    </lineage>
</organism>